<protein>
    <submittedName>
        <fullName evidence="3">Uncharacterized protein</fullName>
    </submittedName>
</protein>
<dbReference type="EMBL" id="JYDS01000019">
    <property type="protein sequence ID" value="KRZ32042.1"/>
    <property type="molecule type" value="Genomic_DNA"/>
</dbReference>
<comment type="caution">
    <text evidence="3">The sequence shown here is derived from an EMBL/GenBank/DDBJ whole genome shotgun (WGS) entry which is preliminary data.</text>
</comment>
<evidence type="ECO:0000313" key="4">
    <source>
        <dbReference type="Proteomes" id="UP000054805"/>
    </source>
</evidence>
<dbReference type="EMBL" id="JYDV01000001">
    <property type="protein sequence ID" value="KRZ46262.1"/>
    <property type="molecule type" value="Genomic_DNA"/>
</dbReference>
<evidence type="ECO:0000313" key="5">
    <source>
        <dbReference type="Proteomes" id="UP000054826"/>
    </source>
</evidence>
<keyword evidence="4" id="KW-1185">Reference proteome</keyword>
<name>A0A0V1KGA5_TRIPS</name>
<dbReference type="AlphaFoldDB" id="A0A0V1KGA5"/>
<sequence length="64" mass="7382">MAKEKLLLNAANAKYNKTKSYIHYQRFFKLIIAIYHSTQSSSSEDNENMKSFLITSPEDKSAVH</sequence>
<dbReference type="Proteomes" id="UP000054826">
    <property type="component" value="Unassembled WGS sequence"/>
</dbReference>
<evidence type="ECO:0000256" key="1">
    <source>
        <dbReference type="SAM" id="MobiDB-lite"/>
    </source>
</evidence>
<feature type="region of interest" description="Disordered" evidence="1">
    <location>
        <begin position="39"/>
        <end position="64"/>
    </location>
</feature>
<gene>
    <name evidence="2" type="ORF">T4B_14454</name>
    <name evidence="3" type="ORF">T4C_6813</name>
</gene>
<organism evidence="3 5">
    <name type="scientific">Trichinella pseudospiralis</name>
    <name type="common">Parasitic roundworm</name>
    <dbReference type="NCBI Taxonomy" id="6337"/>
    <lineage>
        <taxon>Eukaryota</taxon>
        <taxon>Metazoa</taxon>
        <taxon>Ecdysozoa</taxon>
        <taxon>Nematoda</taxon>
        <taxon>Enoplea</taxon>
        <taxon>Dorylaimia</taxon>
        <taxon>Trichinellida</taxon>
        <taxon>Trichinellidae</taxon>
        <taxon>Trichinella</taxon>
    </lineage>
</organism>
<evidence type="ECO:0000313" key="2">
    <source>
        <dbReference type="EMBL" id="KRZ32042.1"/>
    </source>
</evidence>
<reference evidence="4 5" key="1">
    <citation type="submission" date="2015-01" db="EMBL/GenBank/DDBJ databases">
        <title>Evolution of Trichinella species and genotypes.</title>
        <authorList>
            <person name="Korhonen P.K."/>
            <person name="Edoardo P."/>
            <person name="Giuseppe L.R."/>
            <person name="Gasser R.B."/>
        </authorList>
    </citation>
    <scope>NUCLEOTIDE SEQUENCE [LARGE SCALE GENOMIC DNA]</scope>
    <source>
        <strain evidence="3">ISS176</strain>
        <strain evidence="2">ISS588</strain>
    </source>
</reference>
<accession>A0A0V1KGA5</accession>
<proteinExistence type="predicted"/>
<evidence type="ECO:0000313" key="3">
    <source>
        <dbReference type="EMBL" id="KRZ46262.1"/>
    </source>
</evidence>
<dbReference type="Proteomes" id="UP000054805">
    <property type="component" value="Unassembled WGS sequence"/>
</dbReference>